<organism evidence="3 4">
    <name type="scientific">Zobellia uliginosa</name>
    <dbReference type="NCBI Taxonomy" id="143224"/>
    <lineage>
        <taxon>Bacteria</taxon>
        <taxon>Pseudomonadati</taxon>
        <taxon>Bacteroidota</taxon>
        <taxon>Flavobacteriia</taxon>
        <taxon>Flavobacteriales</taxon>
        <taxon>Flavobacteriaceae</taxon>
        <taxon>Zobellia</taxon>
    </lineage>
</organism>
<protein>
    <submittedName>
        <fullName evidence="3">Gliding motility-associated C-terminal domain-containing protein</fullName>
    </submittedName>
</protein>
<evidence type="ECO:0000313" key="3">
    <source>
        <dbReference type="EMBL" id="SIS38455.1"/>
    </source>
</evidence>
<feature type="signal peptide" evidence="1">
    <location>
        <begin position="1"/>
        <end position="26"/>
    </location>
</feature>
<evidence type="ECO:0000259" key="2">
    <source>
        <dbReference type="PROSITE" id="PS50835"/>
    </source>
</evidence>
<feature type="chain" id="PRO_5046170863" evidence="1">
    <location>
        <begin position="27"/>
        <end position="757"/>
    </location>
</feature>
<keyword evidence="4" id="KW-1185">Reference proteome</keyword>
<dbReference type="InterPro" id="IPR036179">
    <property type="entry name" value="Ig-like_dom_sf"/>
</dbReference>
<dbReference type="EMBL" id="FTOB01000001">
    <property type="protein sequence ID" value="SIS38455.1"/>
    <property type="molecule type" value="Genomic_DNA"/>
</dbReference>
<evidence type="ECO:0000256" key="1">
    <source>
        <dbReference type="SAM" id="SignalP"/>
    </source>
</evidence>
<reference evidence="3 4" key="1">
    <citation type="submission" date="2017-01" db="EMBL/GenBank/DDBJ databases">
        <authorList>
            <person name="Varghese N."/>
            <person name="Submissions S."/>
        </authorList>
    </citation>
    <scope>NUCLEOTIDE SEQUENCE [LARGE SCALE GENOMIC DNA]</scope>
    <source>
        <strain evidence="3 4">DSM 2061</strain>
    </source>
</reference>
<dbReference type="InterPro" id="IPR007110">
    <property type="entry name" value="Ig-like_dom"/>
</dbReference>
<dbReference type="SUPFAM" id="SSF48726">
    <property type="entry name" value="Immunoglobulin"/>
    <property type="match status" value="1"/>
</dbReference>
<dbReference type="Gene3D" id="2.60.40.10">
    <property type="entry name" value="Immunoglobulins"/>
    <property type="match status" value="3"/>
</dbReference>
<dbReference type="InterPro" id="IPR013783">
    <property type="entry name" value="Ig-like_fold"/>
</dbReference>
<name>A0ABY1KIB7_9FLAO</name>
<gene>
    <name evidence="3" type="ORF">SAMN05421766_101285</name>
</gene>
<accession>A0ABY1KIB7</accession>
<keyword evidence="1" id="KW-0732">Signal</keyword>
<comment type="caution">
    <text evidence="3">The sequence shown here is derived from an EMBL/GenBank/DDBJ whole genome shotgun (WGS) entry which is preliminary data.</text>
</comment>
<dbReference type="RefSeq" id="WP_245799921.1">
    <property type="nucleotide sequence ID" value="NZ_FTOB01000001.1"/>
</dbReference>
<evidence type="ECO:0000313" key="4">
    <source>
        <dbReference type="Proteomes" id="UP000185728"/>
    </source>
</evidence>
<dbReference type="PROSITE" id="PS50835">
    <property type="entry name" value="IG_LIKE"/>
    <property type="match status" value="1"/>
</dbReference>
<dbReference type="Proteomes" id="UP000185728">
    <property type="component" value="Unassembled WGS sequence"/>
</dbReference>
<sequence length="757" mass="80747">MRQKRNHIPRTILMAVLLMATVQISAQTVVLQAPKPAGNPNFGDQPNENQWTQICAGNAGFNQYFATIDWAGNPNSDNEWILELSDSSGSFSNPVELGRESSNTTVKNPGFEFQLPTTARGSGYKMRVRSTSPATIGPETIAYSMYYLGYTSNLHMSPNGDGTTPGTVESCGGTQITLTVDNIPASELNTYQYSWYRSGTKLAETGPSITTDGAGEYFVFLDYGACTGSANTESNHIILNSGVSTGIAITAPAATSLCAGDTVAPLEATVQNASYTYTWYRNGTEVQAAQIGGFTYSIDTNDPAFVGDYTVEVKGAGICTETSAPVTITNAGAFTVTRNNNANLVVLPSQSQTLSVTTDANAPTYEWFRNNTPIPSSNNATLTVTQAGTYHVAVTQTGGTCSSTTINSEQTVVVAPTSFKTEINYATSYEACSSTSIALTADKIYAVLGDGSEVDVTADVASSFTYQWQKDGVDVAGETSQSISLTDSDHNGSYHVNTEQGGMTTVSNTLPVQLASNQSVSITASSTVYCSSSDVITITTDADLSDKTFDWERDGSVVNSTDTSLTITEPGTYRLVIKNGTCNLVSNELSITPLDPDLITLDVDGDVIFPEGSSKTVNASGGTAYRWLDANNVEISSSSSATFTTEGDYLLIANIDNCEVSKPITVSYLDLFNIPNVITPNGDGANDQWVIPNSYSNKSDVNVIIYNAKGVEVLNATNYQNNWPESSVSFAKQNMVFYYVIKNASETLKQGTITVIR</sequence>
<dbReference type="Pfam" id="PF13585">
    <property type="entry name" value="CHU_C"/>
    <property type="match status" value="1"/>
</dbReference>
<proteinExistence type="predicted"/>
<feature type="domain" description="Ig-like" evidence="2">
    <location>
        <begin position="511"/>
        <end position="592"/>
    </location>
</feature>